<evidence type="ECO:0000259" key="10">
    <source>
        <dbReference type="PROSITE" id="PS51873"/>
    </source>
</evidence>
<dbReference type="Proteomes" id="UP001437256">
    <property type="component" value="Unassembled WGS sequence"/>
</dbReference>
<protein>
    <recommendedName>
        <fullName evidence="2">RBR-type E3 ubiquitin transferase</fullName>
        <ecNumber evidence="2">2.3.2.31</ecNumber>
    </recommendedName>
</protein>
<accession>A0ABR2ZSL0</accession>
<evidence type="ECO:0000256" key="5">
    <source>
        <dbReference type="ARBA" id="ARBA00022737"/>
    </source>
</evidence>
<dbReference type="InterPro" id="IPR002867">
    <property type="entry name" value="IBR_dom"/>
</dbReference>
<dbReference type="InterPro" id="IPR017907">
    <property type="entry name" value="Znf_RING_CS"/>
</dbReference>
<keyword evidence="5" id="KW-0677">Repeat</keyword>
<evidence type="ECO:0000256" key="6">
    <source>
        <dbReference type="ARBA" id="ARBA00022771"/>
    </source>
</evidence>
<proteinExistence type="predicted"/>
<dbReference type="Pfam" id="PF01485">
    <property type="entry name" value="IBR"/>
    <property type="match status" value="2"/>
</dbReference>
<evidence type="ECO:0000256" key="4">
    <source>
        <dbReference type="ARBA" id="ARBA00022723"/>
    </source>
</evidence>
<dbReference type="EC" id="2.3.2.31" evidence="2"/>
<feature type="compositionally biased region" description="Polar residues" evidence="9">
    <location>
        <begin position="141"/>
        <end position="154"/>
    </location>
</feature>
<dbReference type="PROSITE" id="PS00518">
    <property type="entry name" value="ZF_RING_1"/>
    <property type="match status" value="1"/>
</dbReference>
<evidence type="ECO:0000256" key="7">
    <source>
        <dbReference type="ARBA" id="ARBA00022786"/>
    </source>
</evidence>
<evidence type="ECO:0000313" key="12">
    <source>
        <dbReference type="Proteomes" id="UP001437256"/>
    </source>
</evidence>
<dbReference type="Gene3D" id="1.20.120.1750">
    <property type="match status" value="1"/>
</dbReference>
<dbReference type="PANTHER" id="PTHR11685">
    <property type="entry name" value="RBR FAMILY RING FINGER AND IBR DOMAIN-CONTAINING"/>
    <property type="match status" value="1"/>
</dbReference>
<evidence type="ECO:0000256" key="9">
    <source>
        <dbReference type="SAM" id="MobiDB-lite"/>
    </source>
</evidence>
<organism evidence="11 12">
    <name type="scientific">Marasmius tenuissimus</name>
    <dbReference type="NCBI Taxonomy" id="585030"/>
    <lineage>
        <taxon>Eukaryota</taxon>
        <taxon>Fungi</taxon>
        <taxon>Dikarya</taxon>
        <taxon>Basidiomycota</taxon>
        <taxon>Agaricomycotina</taxon>
        <taxon>Agaricomycetes</taxon>
        <taxon>Agaricomycetidae</taxon>
        <taxon>Agaricales</taxon>
        <taxon>Marasmiineae</taxon>
        <taxon>Marasmiaceae</taxon>
        <taxon>Marasmius</taxon>
    </lineage>
</organism>
<feature type="region of interest" description="Disordered" evidence="9">
    <location>
        <begin position="62"/>
        <end position="114"/>
    </location>
</feature>
<evidence type="ECO:0000256" key="8">
    <source>
        <dbReference type="ARBA" id="ARBA00022833"/>
    </source>
</evidence>
<dbReference type="SUPFAM" id="SSF57850">
    <property type="entry name" value="RING/U-box"/>
    <property type="match status" value="2"/>
</dbReference>
<sequence length="388" mass="41751">MAPPPTLFDGIDTMTSLLIAHLSLEDIQDGEARFSGDEQYALQLMAEDFREYMETYQTYQQNRPISSGMGPGISGGDTASDSASVVSSRRSHVSSRSPSPDPGSPASRHSDIMSNYPHSVSVSVSSLGSSLYRGRSPSRDGYSSRSISPAPSTLSSVSDIIQTAECVACGDTVEIQSSFQAPCAHHYCEDCLEQLLANSTTAESLFPPWCCTPEQKIDVYTIITSDGHALPKLSTGVSINEDLSQRIHAKAIEYAVPYKDRVFCANPRCSVFLGSKIELAKATASPATSTSAQCPTCSTAVCLECKQAAHPTGQKCRGNPIDGFDDASMAVRELAKEKEWQTCYACHEMVEKTSGCVHITCRCSAQFCYRCGVQWSSEHACPPAPTAT</sequence>
<evidence type="ECO:0000256" key="3">
    <source>
        <dbReference type="ARBA" id="ARBA00022679"/>
    </source>
</evidence>
<keyword evidence="3" id="KW-0808">Transferase</keyword>
<dbReference type="InterPro" id="IPR044066">
    <property type="entry name" value="TRIAD_supradom"/>
</dbReference>
<evidence type="ECO:0000256" key="2">
    <source>
        <dbReference type="ARBA" id="ARBA00012251"/>
    </source>
</evidence>
<comment type="catalytic activity">
    <reaction evidence="1">
        <text>[E2 ubiquitin-conjugating enzyme]-S-ubiquitinyl-L-cysteine + [acceptor protein]-L-lysine = [E2 ubiquitin-conjugating enzyme]-L-cysteine + [acceptor protein]-N(6)-ubiquitinyl-L-lysine.</text>
        <dbReference type="EC" id="2.3.2.31"/>
    </reaction>
</comment>
<dbReference type="CDD" id="cd22584">
    <property type="entry name" value="Rcat_RBR_unk"/>
    <property type="match status" value="1"/>
</dbReference>
<keyword evidence="7" id="KW-0833">Ubl conjugation pathway</keyword>
<keyword evidence="4" id="KW-0479">Metal-binding</keyword>
<dbReference type="EMBL" id="JBBXMP010000066">
    <property type="protein sequence ID" value="KAL0064159.1"/>
    <property type="molecule type" value="Genomic_DNA"/>
</dbReference>
<name>A0ABR2ZSL0_9AGAR</name>
<gene>
    <name evidence="11" type="ORF">AAF712_008881</name>
</gene>
<feature type="compositionally biased region" description="Low complexity" evidence="9">
    <location>
        <begin position="79"/>
        <end position="98"/>
    </location>
</feature>
<feature type="domain" description="RING-type" evidence="10">
    <location>
        <begin position="162"/>
        <end position="388"/>
    </location>
</feature>
<reference evidence="11 12" key="1">
    <citation type="submission" date="2024-05" db="EMBL/GenBank/DDBJ databases">
        <title>A draft genome resource for the thread blight pathogen Marasmius tenuissimus strain MS-2.</title>
        <authorList>
            <person name="Yulfo-Soto G.E."/>
            <person name="Baruah I.K."/>
            <person name="Amoako-Attah I."/>
            <person name="Bukari Y."/>
            <person name="Meinhardt L.W."/>
            <person name="Bailey B.A."/>
            <person name="Cohen S.P."/>
        </authorList>
    </citation>
    <scope>NUCLEOTIDE SEQUENCE [LARGE SCALE GENOMIC DNA]</scope>
    <source>
        <strain evidence="11 12">MS-2</strain>
    </source>
</reference>
<feature type="region of interest" description="Disordered" evidence="9">
    <location>
        <begin position="128"/>
        <end position="154"/>
    </location>
</feature>
<evidence type="ECO:0000256" key="1">
    <source>
        <dbReference type="ARBA" id="ARBA00001798"/>
    </source>
</evidence>
<dbReference type="InterPro" id="IPR031127">
    <property type="entry name" value="E3_UB_ligase_RBR"/>
</dbReference>
<evidence type="ECO:0000313" key="11">
    <source>
        <dbReference type="EMBL" id="KAL0064159.1"/>
    </source>
</evidence>
<keyword evidence="6" id="KW-0863">Zinc-finger</keyword>
<dbReference type="SMART" id="SM00647">
    <property type="entry name" value="IBR"/>
    <property type="match status" value="2"/>
</dbReference>
<keyword evidence="8" id="KW-0862">Zinc</keyword>
<comment type="caution">
    <text evidence="11">The sequence shown here is derived from an EMBL/GenBank/DDBJ whole genome shotgun (WGS) entry which is preliminary data.</text>
</comment>
<dbReference type="PROSITE" id="PS51873">
    <property type="entry name" value="TRIAD"/>
    <property type="match status" value="1"/>
</dbReference>
<keyword evidence="12" id="KW-1185">Reference proteome</keyword>